<feature type="domain" description="DDE-1" evidence="1">
    <location>
        <begin position="3"/>
        <end position="153"/>
    </location>
</feature>
<reference evidence="2" key="1">
    <citation type="journal article" date="2011" name="PLoS Biol.">
        <title>Gene gain and loss during evolution of obligate parasitism in the white rust pathogen of Arabidopsis thaliana.</title>
        <authorList>
            <person name="Kemen E."/>
            <person name="Gardiner A."/>
            <person name="Schultz-Larsen T."/>
            <person name="Kemen A.C."/>
            <person name="Balmuth A.L."/>
            <person name="Robert-Seilaniantz A."/>
            <person name="Bailey K."/>
            <person name="Holub E."/>
            <person name="Studholme D.J."/>
            <person name="Maclean D."/>
            <person name="Jones J.D."/>
        </authorList>
    </citation>
    <scope>NUCLEOTIDE SEQUENCE</scope>
</reference>
<sequence>MGYAVKPHCFGRQSGEHHGVQYKSTKEGWMTRALFQEWLDDLNERMKKEGCHVLLLLDNAFSHCAEKLLTNAEVEMLPPNTTSVLQPRDSGVIACLKPHFQRRQGCHSVDVKDNFIDDEEKSTKDLYEVEVVQAMHWCRDAWDSLTQSTIANCLKYTGIIPEDLYELIQGIANVRLESTQ</sequence>
<protein>
    <submittedName>
        <fullName evidence="2">Uncharacterized protein AlNc14C198G8617</fullName>
    </submittedName>
</protein>
<dbReference type="EMBL" id="FR824243">
    <property type="protein sequence ID" value="CCA23555.1"/>
    <property type="molecule type" value="Genomic_DNA"/>
</dbReference>
<dbReference type="Pfam" id="PF03184">
    <property type="entry name" value="DDE_1"/>
    <property type="match status" value="1"/>
</dbReference>
<name>F0WQE7_9STRA</name>
<dbReference type="HOGENOM" id="CLU_088458_2_0_1"/>
<dbReference type="GO" id="GO:0003677">
    <property type="term" value="F:DNA binding"/>
    <property type="evidence" value="ECO:0007669"/>
    <property type="project" value="TreeGrafter"/>
</dbReference>
<dbReference type="InterPro" id="IPR050863">
    <property type="entry name" value="CenT-Element_Derived"/>
</dbReference>
<dbReference type="GO" id="GO:0005634">
    <property type="term" value="C:nucleus"/>
    <property type="evidence" value="ECO:0007669"/>
    <property type="project" value="TreeGrafter"/>
</dbReference>
<dbReference type="PANTHER" id="PTHR19303">
    <property type="entry name" value="TRANSPOSON"/>
    <property type="match status" value="1"/>
</dbReference>
<dbReference type="AlphaFoldDB" id="F0WQE7"/>
<gene>
    <name evidence="2" type="primary">AlNc14C198G8617</name>
    <name evidence="2" type="ORF">ALNC14_096990</name>
</gene>
<dbReference type="PANTHER" id="PTHR19303:SF73">
    <property type="entry name" value="PROTEIN PDC2"/>
    <property type="match status" value="1"/>
</dbReference>
<dbReference type="InterPro" id="IPR004875">
    <property type="entry name" value="DDE_SF_endonuclease_dom"/>
</dbReference>
<evidence type="ECO:0000313" key="2">
    <source>
        <dbReference type="EMBL" id="CCA23555.1"/>
    </source>
</evidence>
<reference evidence="2" key="2">
    <citation type="submission" date="2011-02" db="EMBL/GenBank/DDBJ databases">
        <authorList>
            <person name="MacLean D."/>
        </authorList>
    </citation>
    <scope>NUCLEOTIDE SEQUENCE</scope>
</reference>
<proteinExistence type="predicted"/>
<accession>F0WQE7</accession>
<organism evidence="2">
    <name type="scientific">Albugo laibachii Nc14</name>
    <dbReference type="NCBI Taxonomy" id="890382"/>
    <lineage>
        <taxon>Eukaryota</taxon>
        <taxon>Sar</taxon>
        <taxon>Stramenopiles</taxon>
        <taxon>Oomycota</taxon>
        <taxon>Peronosporomycetes</taxon>
        <taxon>Albuginales</taxon>
        <taxon>Albuginaceae</taxon>
        <taxon>Albugo</taxon>
    </lineage>
</organism>
<evidence type="ECO:0000259" key="1">
    <source>
        <dbReference type="Pfam" id="PF03184"/>
    </source>
</evidence>